<comment type="caution">
    <text evidence="2">The sequence shown here is derived from an EMBL/GenBank/DDBJ whole genome shotgun (WGS) entry which is preliminary data.</text>
</comment>
<dbReference type="AlphaFoldDB" id="A0AAD7HAK4"/>
<protein>
    <submittedName>
        <fullName evidence="2">Uncharacterized protein</fullName>
    </submittedName>
</protein>
<sequence>MSRPTPAASSPTPIASSPPARPTVPDYVIPSLDTALEPHLKFNFERRLHEELALRDPAQPFLGDPLPEELLPAPRPGYADVGVQAGPTVVQVLSAHAKLRQKACHAAQRIERFRAVQAATLACRHAALSVTPGRRAALKVRRGGAFDAGLIEDCEYALHEVVGMQSRFHFRLVPWGGGSPRPVFASDNSLVLLLGGCPRNPGWMKNVVEPATQQCDIAAPSVWRSEAEIASNTSPVLSGGVGVTFNEDVAPSSRGVLLNMIVFFQLFSTLVLYTVPEWT</sequence>
<feature type="region of interest" description="Disordered" evidence="1">
    <location>
        <begin position="1"/>
        <end position="26"/>
    </location>
</feature>
<evidence type="ECO:0000313" key="2">
    <source>
        <dbReference type="EMBL" id="KAJ7716048.1"/>
    </source>
</evidence>
<gene>
    <name evidence="2" type="ORF">DFH07DRAFT_974010</name>
</gene>
<organism evidence="2 3">
    <name type="scientific">Mycena maculata</name>
    <dbReference type="NCBI Taxonomy" id="230809"/>
    <lineage>
        <taxon>Eukaryota</taxon>
        <taxon>Fungi</taxon>
        <taxon>Dikarya</taxon>
        <taxon>Basidiomycota</taxon>
        <taxon>Agaricomycotina</taxon>
        <taxon>Agaricomycetes</taxon>
        <taxon>Agaricomycetidae</taxon>
        <taxon>Agaricales</taxon>
        <taxon>Marasmiineae</taxon>
        <taxon>Mycenaceae</taxon>
        <taxon>Mycena</taxon>
    </lineage>
</organism>
<keyword evidence="3" id="KW-1185">Reference proteome</keyword>
<name>A0AAD7HAK4_9AGAR</name>
<evidence type="ECO:0000313" key="3">
    <source>
        <dbReference type="Proteomes" id="UP001215280"/>
    </source>
</evidence>
<dbReference type="Proteomes" id="UP001215280">
    <property type="component" value="Unassembled WGS sequence"/>
</dbReference>
<evidence type="ECO:0000256" key="1">
    <source>
        <dbReference type="SAM" id="MobiDB-lite"/>
    </source>
</evidence>
<dbReference type="EMBL" id="JARJLG010000337">
    <property type="protein sequence ID" value="KAJ7716048.1"/>
    <property type="molecule type" value="Genomic_DNA"/>
</dbReference>
<proteinExistence type="predicted"/>
<reference evidence="2" key="1">
    <citation type="submission" date="2023-03" db="EMBL/GenBank/DDBJ databases">
        <title>Massive genome expansion in bonnet fungi (Mycena s.s.) driven by repeated elements and novel gene families across ecological guilds.</title>
        <authorList>
            <consortium name="Lawrence Berkeley National Laboratory"/>
            <person name="Harder C.B."/>
            <person name="Miyauchi S."/>
            <person name="Viragh M."/>
            <person name="Kuo A."/>
            <person name="Thoen E."/>
            <person name="Andreopoulos B."/>
            <person name="Lu D."/>
            <person name="Skrede I."/>
            <person name="Drula E."/>
            <person name="Henrissat B."/>
            <person name="Morin E."/>
            <person name="Kohler A."/>
            <person name="Barry K."/>
            <person name="LaButti K."/>
            <person name="Morin E."/>
            <person name="Salamov A."/>
            <person name="Lipzen A."/>
            <person name="Mereny Z."/>
            <person name="Hegedus B."/>
            <person name="Baldrian P."/>
            <person name="Stursova M."/>
            <person name="Weitz H."/>
            <person name="Taylor A."/>
            <person name="Grigoriev I.V."/>
            <person name="Nagy L.G."/>
            <person name="Martin F."/>
            <person name="Kauserud H."/>
        </authorList>
    </citation>
    <scope>NUCLEOTIDE SEQUENCE</scope>
    <source>
        <strain evidence="2">CBHHK188m</strain>
    </source>
</reference>
<accession>A0AAD7HAK4</accession>
<feature type="compositionally biased region" description="Low complexity" evidence="1">
    <location>
        <begin position="1"/>
        <end position="18"/>
    </location>
</feature>